<accession>A0AAD4QB37</accession>
<protein>
    <submittedName>
        <fullName evidence="1">Uncharacterized protein</fullName>
    </submittedName>
</protein>
<dbReference type="Proteomes" id="UP001201163">
    <property type="component" value="Unassembled WGS sequence"/>
</dbReference>
<reference evidence="1" key="1">
    <citation type="submission" date="2022-01" db="EMBL/GenBank/DDBJ databases">
        <title>Comparative genomics reveals a dynamic genome evolution in the ectomycorrhizal milk-cap (Lactarius) mushrooms.</title>
        <authorList>
            <consortium name="DOE Joint Genome Institute"/>
            <person name="Lebreton A."/>
            <person name="Tang N."/>
            <person name="Kuo A."/>
            <person name="LaButti K."/>
            <person name="Drula E."/>
            <person name="Barry K."/>
            <person name="Clum A."/>
            <person name="Lipzen A."/>
            <person name="Mousain D."/>
            <person name="Ng V."/>
            <person name="Wang R."/>
            <person name="Wang X."/>
            <person name="Dai Y."/>
            <person name="Henrissat B."/>
            <person name="Grigoriev I.V."/>
            <person name="Guerin-Laguette A."/>
            <person name="Yu F."/>
            <person name="Martin F.M."/>
        </authorList>
    </citation>
    <scope>NUCLEOTIDE SEQUENCE</scope>
    <source>
        <strain evidence="1">QP</strain>
    </source>
</reference>
<evidence type="ECO:0000313" key="2">
    <source>
        <dbReference type="Proteomes" id="UP001201163"/>
    </source>
</evidence>
<dbReference type="EMBL" id="JAKELL010000057">
    <property type="protein sequence ID" value="KAH8986149.1"/>
    <property type="molecule type" value="Genomic_DNA"/>
</dbReference>
<sequence length="80" mass="8637">MLGLLRSGGCGHAFWTIPSPLSIFHDPNFALILIILCDLISTYAREHSVCFFLGRKGARGVGMIACIITHHGLNAPSSSR</sequence>
<proteinExistence type="predicted"/>
<name>A0AAD4QB37_9AGAM</name>
<keyword evidence="2" id="KW-1185">Reference proteome</keyword>
<organism evidence="1 2">
    <name type="scientific">Lactarius akahatsu</name>
    <dbReference type="NCBI Taxonomy" id="416441"/>
    <lineage>
        <taxon>Eukaryota</taxon>
        <taxon>Fungi</taxon>
        <taxon>Dikarya</taxon>
        <taxon>Basidiomycota</taxon>
        <taxon>Agaricomycotina</taxon>
        <taxon>Agaricomycetes</taxon>
        <taxon>Russulales</taxon>
        <taxon>Russulaceae</taxon>
        <taxon>Lactarius</taxon>
    </lineage>
</organism>
<dbReference type="AlphaFoldDB" id="A0AAD4QB37"/>
<comment type="caution">
    <text evidence="1">The sequence shown here is derived from an EMBL/GenBank/DDBJ whole genome shotgun (WGS) entry which is preliminary data.</text>
</comment>
<gene>
    <name evidence="1" type="ORF">EDB92DRAFT_1880937</name>
</gene>
<evidence type="ECO:0000313" key="1">
    <source>
        <dbReference type="EMBL" id="KAH8986149.1"/>
    </source>
</evidence>